<comment type="caution">
    <text evidence="1">The sequence shown here is derived from an EMBL/GenBank/DDBJ whole genome shotgun (WGS) entry which is preliminary data.</text>
</comment>
<sequence length="87" mass="9933">MELESFARGQTTKTSAITAEKLLGLVEGFLRNQRARVEPRDDDVMFSNVVEEEEEEEILEDMKVSEGVHLTSDFDLRDNGIVNEFIL</sequence>
<dbReference type="Proteomes" id="UP001595075">
    <property type="component" value="Unassembled WGS sequence"/>
</dbReference>
<organism evidence="1 2">
    <name type="scientific">Oculimacula yallundae</name>
    <dbReference type="NCBI Taxonomy" id="86028"/>
    <lineage>
        <taxon>Eukaryota</taxon>
        <taxon>Fungi</taxon>
        <taxon>Dikarya</taxon>
        <taxon>Ascomycota</taxon>
        <taxon>Pezizomycotina</taxon>
        <taxon>Leotiomycetes</taxon>
        <taxon>Helotiales</taxon>
        <taxon>Ploettnerulaceae</taxon>
        <taxon>Oculimacula</taxon>
    </lineage>
</organism>
<protein>
    <submittedName>
        <fullName evidence="1">Uncharacterized protein</fullName>
    </submittedName>
</protein>
<name>A0ABR4BUR0_9HELO</name>
<dbReference type="EMBL" id="JAZHXI010000022">
    <property type="protein sequence ID" value="KAL2060428.1"/>
    <property type="molecule type" value="Genomic_DNA"/>
</dbReference>
<reference evidence="1 2" key="1">
    <citation type="journal article" date="2024" name="Commun. Biol.">
        <title>Comparative genomic analysis of thermophilic fungi reveals convergent evolutionary adaptations and gene losses.</title>
        <authorList>
            <person name="Steindorff A.S."/>
            <person name="Aguilar-Pontes M.V."/>
            <person name="Robinson A.J."/>
            <person name="Andreopoulos B."/>
            <person name="LaButti K."/>
            <person name="Kuo A."/>
            <person name="Mondo S."/>
            <person name="Riley R."/>
            <person name="Otillar R."/>
            <person name="Haridas S."/>
            <person name="Lipzen A."/>
            <person name="Grimwood J."/>
            <person name="Schmutz J."/>
            <person name="Clum A."/>
            <person name="Reid I.D."/>
            <person name="Moisan M.C."/>
            <person name="Butler G."/>
            <person name="Nguyen T.T.M."/>
            <person name="Dewar K."/>
            <person name="Conant G."/>
            <person name="Drula E."/>
            <person name="Henrissat B."/>
            <person name="Hansel C."/>
            <person name="Singer S."/>
            <person name="Hutchinson M.I."/>
            <person name="de Vries R.P."/>
            <person name="Natvig D.O."/>
            <person name="Powell A.J."/>
            <person name="Tsang A."/>
            <person name="Grigoriev I.V."/>
        </authorList>
    </citation>
    <scope>NUCLEOTIDE SEQUENCE [LARGE SCALE GENOMIC DNA]</scope>
    <source>
        <strain evidence="1 2">CBS 494.80</strain>
    </source>
</reference>
<gene>
    <name evidence="1" type="ORF">VTL71DRAFT_9458</name>
</gene>
<keyword evidence="2" id="KW-1185">Reference proteome</keyword>
<proteinExistence type="predicted"/>
<evidence type="ECO:0000313" key="2">
    <source>
        <dbReference type="Proteomes" id="UP001595075"/>
    </source>
</evidence>
<evidence type="ECO:0000313" key="1">
    <source>
        <dbReference type="EMBL" id="KAL2060428.1"/>
    </source>
</evidence>
<accession>A0ABR4BUR0</accession>